<evidence type="ECO:0000313" key="2">
    <source>
        <dbReference type="Proteomes" id="UP000199529"/>
    </source>
</evidence>
<reference evidence="2" key="1">
    <citation type="submission" date="2016-10" db="EMBL/GenBank/DDBJ databases">
        <authorList>
            <person name="Varghese N."/>
            <person name="Submissions S."/>
        </authorList>
    </citation>
    <scope>NUCLEOTIDE SEQUENCE [LARGE SCALE GENOMIC DNA]</scope>
    <source>
        <strain evidence="2">CGMCC 4.3530</strain>
    </source>
</reference>
<dbReference type="OrthoDB" id="3691235at2"/>
<sequence length="97" mass="10340">MTSFSVKHGPYEEVNARLSGAVSQMGSILSALNGVLKNMETATQGKALPLWEQRQKTWNAAYTDMNTRLSSGQTSSVYAANAFLEGDNQGARVIAGG</sequence>
<organism evidence="1 2">
    <name type="scientific">Saccharopolyspora shandongensis</name>
    <dbReference type="NCBI Taxonomy" id="418495"/>
    <lineage>
        <taxon>Bacteria</taxon>
        <taxon>Bacillati</taxon>
        <taxon>Actinomycetota</taxon>
        <taxon>Actinomycetes</taxon>
        <taxon>Pseudonocardiales</taxon>
        <taxon>Pseudonocardiaceae</taxon>
        <taxon>Saccharopolyspora</taxon>
    </lineage>
</organism>
<evidence type="ECO:0000313" key="1">
    <source>
        <dbReference type="EMBL" id="SDY79759.1"/>
    </source>
</evidence>
<dbReference type="EMBL" id="FNOK01000035">
    <property type="protein sequence ID" value="SDY79759.1"/>
    <property type="molecule type" value="Genomic_DNA"/>
</dbReference>
<name>A0A1H3MUU2_9PSEU</name>
<dbReference type="RefSeq" id="WP_093271911.1">
    <property type="nucleotide sequence ID" value="NZ_FNOK01000035.1"/>
</dbReference>
<accession>A0A1H3MUU2</accession>
<dbReference type="SUPFAM" id="SSF140453">
    <property type="entry name" value="EsxAB dimer-like"/>
    <property type="match status" value="1"/>
</dbReference>
<keyword evidence="2" id="KW-1185">Reference proteome</keyword>
<dbReference type="InterPro" id="IPR036689">
    <property type="entry name" value="ESAT-6-like_sf"/>
</dbReference>
<dbReference type="Proteomes" id="UP000199529">
    <property type="component" value="Unassembled WGS sequence"/>
</dbReference>
<dbReference type="STRING" id="418495.SAMN05216215_103546"/>
<dbReference type="AlphaFoldDB" id="A0A1H3MUU2"/>
<evidence type="ECO:0008006" key="3">
    <source>
        <dbReference type="Google" id="ProtNLM"/>
    </source>
</evidence>
<dbReference type="Gene3D" id="1.10.287.1060">
    <property type="entry name" value="ESAT-6-like"/>
    <property type="match status" value="1"/>
</dbReference>
<protein>
    <recommendedName>
        <fullName evidence="3">WXG100 family type VII secretion target</fullName>
    </recommendedName>
</protein>
<gene>
    <name evidence="1" type="ORF">SAMN05216215_103546</name>
</gene>
<proteinExistence type="predicted"/>